<keyword evidence="2" id="KW-1185">Reference proteome</keyword>
<reference evidence="1 2" key="1">
    <citation type="submission" date="2019-11" db="EMBL/GenBank/DDBJ databases">
        <title>Whole genome sequence of Oryza granulata.</title>
        <authorList>
            <person name="Li W."/>
        </authorList>
    </citation>
    <scope>NUCLEOTIDE SEQUENCE [LARGE SCALE GENOMIC DNA]</scope>
    <source>
        <strain evidence="2">cv. Menghai</strain>
        <tissue evidence="1">Leaf</tissue>
    </source>
</reference>
<sequence length="81" mass="8993">FTCYLPGCFQDSGGSFHGRHPDYRLRDDNKFYHCSRHRFVYTRAGTGLCLGTTRDGAGQHSRLLEDHCTCGPVPAGDSICP</sequence>
<proteinExistence type="predicted"/>
<dbReference type="Proteomes" id="UP000479710">
    <property type="component" value="Unassembled WGS sequence"/>
</dbReference>
<accession>A0A6G1F0C9</accession>
<evidence type="ECO:0000313" key="2">
    <source>
        <dbReference type="Proteomes" id="UP000479710"/>
    </source>
</evidence>
<dbReference type="AlphaFoldDB" id="A0A6G1F0C9"/>
<gene>
    <name evidence="1" type="ORF">E2562_031995</name>
</gene>
<organism evidence="1 2">
    <name type="scientific">Oryza meyeriana var. granulata</name>
    <dbReference type="NCBI Taxonomy" id="110450"/>
    <lineage>
        <taxon>Eukaryota</taxon>
        <taxon>Viridiplantae</taxon>
        <taxon>Streptophyta</taxon>
        <taxon>Embryophyta</taxon>
        <taxon>Tracheophyta</taxon>
        <taxon>Spermatophyta</taxon>
        <taxon>Magnoliopsida</taxon>
        <taxon>Liliopsida</taxon>
        <taxon>Poales</taxon>
        <taxon>Poaceae</taxon>
        <taxon>BOP clade</taxon>
        <taxon>Oryzoideae</taxon>
        <taxon>Oryzeae</taxon>
        <taxon>Oryzinae</taxon>
        <taxon>Oryza</taxon>
        <taxon>Oryza meyeriana</taxon>
    </lineage>
</organism>
<feature type="non-terminal residue" evidence="1">
    <location>
        <position position="1"/>
    </location>
</feature>
<evidence type="ECO:0000313" key="1">
    <source>
        <dbReference type="EMBL" id="KAF0930333.1"/>
    </source>
</evidence>
<comment type="caution">
    <text evidence="1">The sequence shown here is derived from an EMBL/GenBank/DDBJ whole genome shotgun (WGS) entry which is preliminary data.</text>
</comment>
<dbReference type="EMBL" id="SPHZ02000002">
    <property type="protein sequence ID" value="KAF0930333.1"/>
    <property type="molecule type" value="Genomic_DNA"/>
</dbReference>
<protein>
    <submittedName>
        <fullName evidence="1">Uncharacterized protein</fullName>
    </submittedName>
</protein>
<name>A0A6G1F0C9_9ORYZ</name>